<keyword evidence="2" id="KW-0800">Toxin</keyword>
<keyword evidence="3" id="KW-1266">Target cell cytoplasm</keyword>
<dbReference type="Pfam" id="PF13332">
    <property type="entry name" value="Fil_haemagg_2"/>
    <property type="match status" value="4"/>
</dbReference>
<proteinExistence type="inferred from homology"/>
<dbReference type="Pfam" id="PF05594">
    <property type="entry name" value="Fil_haemagg"/>
    <property type="match status" value="19"/>
</dbReference>
<dbReference type="InterPro" id="IPR008638">
    <property type="entry name" value="FhaB/CdiA-like_TPS"/>
</dbReference>
<name>A0ABS0KGA0_PSENT</name>
<dbReference type="Proteomes" id="UP000608450">
    <property type="component" value="Unassembled WGS sequence"/>
</dbReference>
<dbReference type="SUPFAM" id="SSF51126">
    <property type="entry name" value="Pectin lyase-like"/>
    <property type="match status" value="1"/>
</dbReference>
<dbReference type="InterPro" id="IPR008619">
    <property type="entry name" value="Filamentous_hemagglutn_rpt"/>
</dbReference>
<dbReference type="Pfam" id="PF05860">
    <property type="entry name" value="TPS"/>
    <property type="match status" value="1"/>
</dbReference>
<feature type="domain" description="Filamentous haemagglutinin FhaB/tRNA nuclease CdiA-like TPS" evidence="7">
    <location>
        <begin position="47"/>
        <end position="168"/>
    </location>
</feature>
<gene>
    <name evidence="8" type="ORF">I5I61_05550</name>
</gene>
<dbReference type="InterPro" id="IPR012334">
    <property type="entry name" value="Pectin_lyas_fold"/>
</dbReference>
<comment type="subcellular location">
    <subcellularLocation>
        <location evidence="1">Target cell</location>
        <location evidence="1">Target cell cytoplasm</location>
    </subcellularLocation>
</comment>
<evidence type="ECO:0000256" key="5">
    <source>
        <dbReference type="ARBA" id="ARBA00024043"/>
    </source>
</evidence>
<dbReference type="EMBL" id="JADTFC010000008">
    <property type="protein sequence ID" value="MBG6286904.1"/>
    <property type="molecule type" value="Genomic_DNA"/>
</dbReference>
<evidence type="ECO:0000256" key="4">
    <source>
        <dbReference type="ARBA" id="ARBA00023026"/>
    </source>
</evidence>
<protein>
    <submittedName>
        <fullName evidence="8">Hemagglutinin repeat-containing protein</fullName>
    </submittedName>
</protein>
<dbReference type="InterPro" id="IPR011050">
    <property type="entry name" value="Pectin_lyase_fold/virulence"/>
</dbReference>
<comment type="similarity">
    <text evidence="5">In the N-terminal section; belongs to the CdiA toxin family.</text>
</comment>
<dbReference type="InterPro" id="IPR025157">
    <property type="entry name" value="Hemagglutinin_rpt"/>
</dbReference>
<dbReference type="NCBIfam" id="TIGR01731">
    <property type="entry name" value="fil_hemag_20aa"/>
    <property type="match status" value="39"/>
</dbReference>
<dbReference type="SMART" id="SM00912">
    <property type="entry name" value="Haemagg_act"/>
    <property type="match status" value="1"/>
</dbReference>
<feature type="region of interest" description="Disordered" evidence="6">
    <location>
        <begin position="2758"/>
        <end position="2777"/>
    </location>
</feature>
<reference evidence="8 9" key="1">
    <citation type="submission" date="2020-11" db="EMBL/GenBank/DDBJ databases">
        <title>Enhanced detection system for hospital associated transmission using whole genome sequencing surveillance.</title>
        <authorList>
            <person name="Harrison L.H."/>
            <person name="Van Tyne D."/>
            <person name="Marsh J.W."/>
            <person name="Griffith M.P."/>
            <person name="Snyder D.J."/>
            <person name="Cooper V.S."/>
            <person name="Mustapha M."/>
        </authorList>
    </citation>
    <scope>NUCLEOTIDE SEQUENCE [LARGE SCALE GENOMIC DNA]</scope>
    <source>
        <strain evidence="8 9">PSA00705</strain>
    </source>
</reference>
<feature type="compositionally biased region" description="Low complexity" evidence="6">
    <location>
        <begin position="2661"/>
        <end position="2675"/>
    </location>
</feature>
<accession>A0ABS0KGA0</accession>
<keyword evidence="4" id="KW-0843">Virulence</keyword>
<evidence type="ECO:0000313" key="8">
    <source>
        <dbReference type="EMBL" id="MBG6286904.1"/>
    </source>
</evidence>
<evidence type="ECO:0000256" key="6">
    <source>
        <dbReference type="SAM" id="MobiDB-lite"/>
    </source>
</evidence>
<dbReference type="RefSeq" id="WP_196912295.1">
    <property type="nucleotide sequence ID" value="NZ_JADTFC010000008.1"/>
</dbReference>
<dbReference type="Pfam" id="PF04829">
    <property type="entry name" value="PT-VENN"/>
    <property type="match status" value="1"/>
</dbReference>
<feature type="region of interest" description="Disordered" evidence="6">
    <location>
        <begin position="2191"/>
        <end position="2213"/>
    </location>
</feature>
<sequence>MDIRHPLYQAIASVLAGILILNPIVAAAAELAVDAAAGGNTHLGAAGNGVPVVNIATPNGAGLSHNKFTDYNVGQNGLILNNATGKTQATQLGGIIVGNPNLKGGAAQKILNEVTGANPSQLRGYTEVAGQSAHVIVANPHGITCNGCGFINTPRATLTTGKPLMDGESLRGYDVDGGEIAIEGAGLNASNIDRFELITRSAKLNADLYAKQLAVVTGRNQVDAESLAATAKADDGSAKPQLAIDSSALGGMYAGAIRLVGTEQGVGVKLAGNMAASGGDIQIDANGQLSLAQTSAAGSLRAKASDIALNGQTYAAGVAELSATGQLSNSQSLAAGQRVALSAAQVSNSGIVEAGVNPDNSRNAQGDVAITAQNLRNSGSVVASRNLEANASGTLDNQGGAFKGADTRITAATLDNRQGRLLAGNQLTLSAVRLDNRNGQAVANRLQVSGGALDNRLGLFSADQSLDFTLDSLDNSGKGTLVSNGTLQARLQQKLDNQADGLLSAKGALGVQAGNLDNRGGLVVGDSAVTLTGTSLNNSALGVISSLGELKLDIGQLDNSQGGVLDSSASLRLTAGQVNNTKGSVSAKGDLQAKADRFSQQGGELLAQGALSLEAGQLDNRNGGLIAANNGVTLAGADLLNQGGEISSRAKVDVQAASLENGAGKVIGDAGLNLQVQRIANSAGTLSGRDGLTVTGQSLDNSQGGLLNSQKNLWLQLAGALDNSGNGALLSQGTLTLNAGSLDNRAGTVSSAGQLFSRLAGALNNQGGKLLSDAAIDLSGADLNNAGGILSAAGDISLQGARFDNSQKGRIVTDAAIHLATAQLDNSQGGSLSARGVIDGRVTGLDQHGGGQLIGQGGIDLDLQGGALNNAGGLLGSPGQLVLRNVASLDNRGGEISSDRAFTLTTGALLNQGGKLISSDRLTLTTGALNNSGAGVLSGNNGLTVNAASLDNSQGGTLASRADLLVRSQGTLDNHGDGALVAGGKLDVGSASLNNQGGLLSASGNLLLATGTTDNRDGRLLAQGRLDGTTADLDNRDGVISGAQGLDLGAGNVLNGASATGKPGGLITSQAALTLRGGKLESTGGGEISAKGDLHLIVAQLIQQQAALIGEGKVTLDLGNGAQRGDFDNRGGLLSAGGLLAINGLGSLDNRGGEISASQGFTLTASGTLDNGDSGRIISAGQLNLNASTLRNANQGLLSGWQGLVVNAASLDNSSGGTLSSRDGALTLTLSGALDNHNEGALVSKGKLTLGAGSLNNAGGIVSTQGDLGLTLSGDLDNSAAGLLSTQGSLTGSAQAIDNRGGQISAASIDYDASSLDNSGGSLVSQGALRLGLLGALLNNGAGSKIASGGPLNLNVGSLQNRGGQLASQGLLKVLAGSFDNSAGGTVAAQTDLTLTLTGELLNGQDGLIFAKTGQLNASASRIDNSAGTLQGQGDTTLTTTGAIANQSGHIISQSGQLDLGSASLDNSNGGVLNAADGSLKLITGTFSNSAGTTQAKGLDITATGGIDNRTGHLSAVSGDNRISTSDLNNQGGGLYAGGLLYLRGNQLLNDGAALGQGGKIGAGNIDASLTGALNNQFGLIESSGNLTLGAASINNVVGSIRALGQAPGSLLLAASPTQMKITSGGLLNNNLGRIESATQDLILQTGALQNGGGNVLHVGTGTFGIDLAQAGQAGGNFTSNGSLTYQADNWTNNAVIQARNLNLTIGQLNQGLYGQLLAAQSLIGRGGDWTNSGLIASDGSLDVQLGGTYAGAGRVSSVGGFTLGATVIDLTGSLAGGQGVTLNANTLSNRGRITAGGDLIVSAGTLDNYGTLGSAGDVRLSAWNLRNDGEQNGALIFSGGNMLLRAQNLTNRFASIYSLGTLDFAGDDNGGRAARLDNLSATLESQGDMRLNVGALNNQRVVLVVNNAGKYTAQIIEVSCYKYFNDNNADCSGGKENQVWEVTERDKLEVLQASAASSISAGGNLNLLGDSINNASSVISAGQNLYANVASLSNEGVVTGETETLRVLRSERTRDHASRSNEAKAFTDQYWIDSPNYVNDPAGLATALSHFIARTEKEYPQYGSSTQLNSGDQSYAGIIQAAGNVSITATSKINNSVIRDYYTFVNPGQKTGDTTIGTSPVATVVPINSQLPPDLAQQQVNPITLPGFSLPTGSNGLFRLSGQEGSGGSAGNVQGVGELGFNGQNLDTAQREQAQGDSASGADNVAVSGGASAANAQPGFDIPRVQGLPSSATPSNSHKYLIETNPELTSLKSFLSSDYLLGQLGYDPDKSQKRLGDGLYEQRLIQQAVAARTGQRFIDGMASDEALFRYLMDNAIAYKDSLQLSVGVGLSAEQVAALTHDIVWLEEAEVNGEKVLVPVLYLAQAENRLGPTGALIQGQDVSLISGGDLNNAGTLRASNNLSASAGNLNNSGLIQAGNRLDLLADDSIRNAAGGIIAGRDVSLTALTGDVINERSVTRIDSAQSANRTWTTSFADSAARIEAANSLDISAGRDVSNLGGVLQSRGDLFIGADRDVNIASVEVTNGQLNGRRYYSETTTQLGAEASAGRDLDISAGRDLNAVASRLDAARDAALSAGRDVTLASAADESHGYSNTRKISSQKDHVEQQGTELTAGGDVSIAAGQDLALKASSVSASGEAYLYAGRDVSLVSEQDSDYSYYRKTKTSSSGLSSTTKTRVDSSSSTTQTGSLVSADKIAIRAGQDIAVQGSDVASTNGTSLLAGRNVLIDGATETFESSHAESKKKSGLMSSGGIGFTVGTSSLKTTQDDHTEQTRGSTIGSVLGNVDIQAGKDLTIRGSDLVAGKDINLIGQNVSILEAQNQNRSEQTREQKKSGLTLALSGSVGSAVNSAYETSRQARDEDDSRLSALQGIKAGLTGYQAWQAAQQNGGMTAANADQFVGISISAGSQQSKSKTVQEQSLGLGSTLTAGNNLNILATGAGKVGEDGDIRIQGSQLKAGQDVMLAANRDLLLEAASNTQKLDGKNSSSGGNVGVSLGFGGSGGGLSVFANGNKGTGFEHGNGTTWSETTVDAGRQVTLVSGRDTSLIGAQVSGEQITAKVGRDLTLRSLQDTDEYKSEQKNVSGGVSVAIIGSGGSASLSVDKSKIHSNYDSVQEQTGLYAGKGGYDIEVGKHTQLDGAVISSTANADQNRLSTDTLGWRDIRNEADYKTQQQGVSVSSGGGDGPMFIGNAPNGMVTAYTHGDSDSGTTHSAISAGTIDIRNGEAQQQDVASLSRDVEHANGSISPIFDKEKEQRRLQEVQLIAQIGSQSMDIIRTNGEIKANEEGRKALEKDGKYPPGEGASADEIKKYNDALVNSKAYQDVMREYGTGSNYQQAAQAVTAALQYLVGGDIGGAVAGASAPYVATLIKKQTGDNDTARIMAQAVLGAIVANAQGNSGVAGAAGAATGELIAKQLYPNKPHDQLTEKERQIVSALSTLAAGMTGGLVGGDSSGVVAGAAAGKNAVENNDLFPANAQQMATGSEYYIAKKIQEALAGATPEQVREAAIAVDRNVGYVGPNIIGDYLQAWGVVVSAAPFALEGGIAVGIRGALAGGAIGGGANASYQLTKDPTQFSFPDLTVAALVGVFTQGKSIPASVATNMGGAYIGSQVKGADPLPAVIGAGVGAVGGSAAGKALGNGIASEVSATVREHAETIGGAISSEIVSDAVSSGASKK</sequence>
<evidence type="ECO:0000256" key="1">
    <source>
        <dbReference type="ARBA" id="ARBA00004219"/>
    </source>
</evidence>
<comment type="caution">
    <text evidence="8">The sequence shown here is derived from an EMBL/GenBank/DDBJ whole genome shotgun (WGS) entry which is preliminary data.</text>
</comment>
<feature type="compositionally biased region" description="Low complexity" evidence="6">
    <location>
        <begin position="2198"/>
        <end position="2213"/>
    </location>
</feature>
<dbReference type="NCBIfam" id="TIGR01901">
    <property type="entry name" value="adhes_NPXG"/>
    <property type="match status" value="1"/>
</dbReference>
<keyword evidence="9" id="KW-1185">Reference proteome</keyword>
<dbReference type="Gene3D" id="2.160.20.10">
    <property type="entry name" value="Single-stranded right-handed beta-helix, Pectin lyase-like"/>
    <property type="match status" value="1"/>
</dbReference>
<organism evidence="8 9">
    <name type="scientific">Pseudomonas nitroreducens</name>
    <dbReference type="NCBI Taxonomy" id="46680"/>
    <lineage>
        <taxon>Bacteria</taxon>
        <taxon>Pseudomonadati</taxon>
        <taxon>Pseudomonadota</taxon>
        <taxon>Gammaproteobacteria</taxon>
        <taxon>Pseudomonadales</taxon>
        <taxon>Pseudomonadaceae</taxon>
        <taxon>Pseudomonas</taxon>
    </lineage>
</organism>
<evidence type="ECO:0000256" key="3">
    <source>
        <dbReference type="ARBA" id="ARBA00022913"/>
    </source>
</evidence>
<feature type="region of interest" description="Disordered" evidence="6">
    <location>
        <begin position="2661"/>
        <end position="2686"/>
    </location>
</feature>
<evidence type="ECO:0000256" key="2">
    <source>
        <dbReference type="ARBA" id="ARBA00022656"/>
    </source>
</evidence>
<dbReference type="InterPro" id="IPR006914">
    <property type="entry name" value="VENN_dom"/>
</dbReference>
<evidence type="ECO:0000313" key="9">
    <source>
        <dbReference type="Proteomes" id="UP000608450"/>
    </source>
</evidence>
<evidence type="ECO:0000259" key="7">
    <source>
        <dbReference type="SMART" id="SM00912"/>
    </source>
</evidence>
<dbReference type="InterPro" id="IPR010069">
    <property type="entry name" value="CdiA_FHA1_rpt"/>
</dbReference>